<feature type="region of interest" description="Disordered" evidence="8">
    <location>
        <begin position="721"/>
        <end position="786"/>
    </location>
</feature>
<evidence type="ECO:0000256" key="2">
    <source>
        <dbReference type="ARBA" id="ARBA00009085"/>
    </source>
</evidence>
<evidence type="ECO:0000256" key="8">
    <source>
        <dbReference type="SAM" id="MobiDB-lite"/>
    </source>
</evidence>
<feature type="compositionally biased region" description="Basic residues" evidence="8">
    <location>
        <begin position="764"/>
        <end position="773"/>
    </location>
</feature>
<dbReference type="InParanoid" id="A5DHM2"/>
<evidence type="ECO:0000256" key="7">
    <source>
        <dbReference type="ARBA" id="ARBA00022807"/>
    </source>
</evidence>
<dbReference type="GO" id="GO:0004843">
    <property type="term" value="F:cysteine-type deubiquitinase activity"/>
    <property type="evidence" value="ECO:0007669"/>
    <property type="project" value="UniProtKB-EC"/>
</dbReference>
<dbReference type="SUPFAM" id="SSF54001">
    <property type="entry name" value="Cysteine proteinases"/>
    <property type="match status" value="1"/>
</dbReference>
<keyword evidence="7" id="KW-0788">Thiol protease</keyword>
<dbReference type="PANTHER" id="PTHR24006">
    <property type="entry name" value="UBIQUITIN CARBOXYL-TERMINAL HYDROLASE"/>
    <property type="match status" value="1"/>
</dbReference>
<dbReference type="STRING" id="294746.A5DHM2"/>
<dbReference type="AlphaFoldDB" id="A5DHM2"/>
<gene>
    <name evidence="10" type="ORF">PGUG_02773</name>
</gene>
<dbReference type="PROSITE" id="PS50235">
    <property type="entry name" value="USP_3"/>
    <property type="match status" value="1"/>
</dbReference>
<accession>A5DHM2</accession>
<dbReference type="RefSeq" id="XP_001485044.2">
    <property type="nucleotide sequence ID" value="XM_001484994.1"/>
</dbReference>
<dbReference type="OMA" id="PQFRRNS"/>
<dbReference type="InterPro" id="IPR028889">
    <property type="entry name" value="USP"/>
</dbReference>
<feature type="domain" description="USP" evidence="9">
    <location>
        <begin position="168"/>
        <end position="596"/>
    </location>
</feature>
<dbReference type="InterPro" id="IPR038765">
    <property type="entry name" value="Papain-like_cys_pep_sf"/>
</dbReference>
<dbReference type="Proteomes" id="UP000001997">
    <property type="component" value="Unassembled WGS sequence"/>
</dbReference>
<evidence type="ECO:0000256" key="6">
    <source>
        <dbReference type="ARBA" id="ARBA00022801"/>
    </source>
</evidence>
<keyword evidence="6" id="KW-0378">Hydrolase</keyword>
<dbReference type="GeneID" id="5127320"/>
<evidence type="ECO:0000256" key="1">
    <source>
        <dbReference type="ARBA" id="ARBA00000707"/>
    </source>
</evidence>
<dbReference type="Pfam" id="PF00443">
    <property type="entry name" value="UCH"/>
    <property type="match status" value="1"/>
</dbReference>
<feature type="compositionally biased region" description="Basic and acidic residues" evidence="8">
    <location>
        <begin position="774"/>
        <end position="786"/>
    </location>
</feature>
<sequence>MMLYLFCHTFSIRISHFFISYLSHFRFSLSRINSPSLSPAPPPSLMGDRNNHEIPTTHVHEPFDESFWRSYLDSLNSSTLQSSGDFAPVSPKKYTSSSPAVATIIKYFEALKLPIPPTTQIVALLKSPFTFGDVTRTFFLIRFFQVSRDGFFLTNQNQDRIGGLINYVGAENWENVMCYLDALLFAMFANLESFEPILFISNQHPNAMVTRLSALLRLYVNLLRSGNLITRDITMRICEVLSALGFEEAMSHKQQDSAAMFEFLTETLAMPLLTFKIEIQHGGKFSEEDDLKISKERILFVSLPEEGTDDILLEECLEHYFNNSISVKRELERRATLENILLKSPPQPKSGSVDVVPTVDENSTIVREKPSQDLIEDIGGVRERRASSSDVNLARKRSDSKVSTTRISVRTRSSTLSIWSLEDSDKGKPKEVNLSAWMFLRLMPFYTDDNIVSEKNDISLAKNSREFVDRRPILPICLKRYSFSSVSSTAKRSSRRIIVPPVINLPEFVADEENADIPGEYKLILESAVCHRGTSISSGHFVSAIRKDSSDISCEEAHSAPWMLYDDMAKKGRVVQKTFKEVFDKEWPYILFYRLVSNDEVLESANSSIRTRGSSTTKPFIVQQGARNKYWNETLSPIVSTDNLNESSSLRKTSTVASVASIPIPDITPLDSRFVDIRSKYFWYVTDENKSYYKELPTVSKSRNREYSVSMGPQIRRNSQWSTATNATIPNGKMSKTEAKLAPQIDEKKVEMSKKVESKDEKKPHKGFHRRKKNKEDHKKERCVVV</sequence>
<dbReference type="GO" id="GO:0005829">
    <property type="term" value="C:cytosol"/>
    <property type="evidence" value="ECO:0007669"/>
    <property type="project" value="TreeGrafter"/>
</dbReference>
<comment type="catalytic activity">
    <reaction evidence="1">
        <text>Thiol-dependent hydrolysis of ester, thioester, amide, peptide and isopeptide bonds formed by the C-terminal Gly of ubiquitin (a 76-residue protein attached to proteins as an intracellular targeting signal).</text>
        <dbReference type="EC" id="3.4.19.12"/>
    </reaction>
</comment>
<evidence type="ECO:0000259" key="9">
    <source>
        <dbReference type="PROSITE" id="PS50235"/>
    </source>
</evidence>
<dbReference type="InterPro" id="IPR050164">
    <property type="entry name" value="Peptidase_C19"/>
</dbReference>
<dbReference type="GO" id="GO:0016579">
    <property type="term" value="P:protein deubiquitination"/>
    <property type="evidence" value="ECO:0007669"/>
    <property type="project" value="InterPro"/>
</dbReference>
<keyword evidence="4" id="KW-0645">Protease</keyword>
<dbReference type="HOGENOM" id="CLU_017969_0_0_1"/>
<comment type="similarity">
    <text evidence="2">Belongs to the peptidase C19 family.</text>
</comment>
<dbReference type="KEGG" id="pgu:PGUG_02773"/>
<keyword evidence="11" id="KW-1185">Reference proteome</keyword>
<dbReference type="Gene3D" id="3.90.70.10">
    <property type="entry name" value="Cysteine proteinases"/>
    <property type="match status" value="2"/>
</dbReference>
<dbReference type="EC" id="3.4.19.12" evidence="3"/>
<organism evidence="10 11">
    <name type="scientific">Meyerozyma guilliermondii (strain ATCC 6260 / CBS 566 / DSM 6381 / JCM 1539 / NBRC 10279 / NRRL Y-324)</name>
    <name type="common">Yeast</name>
    <name type="synonym">Candida guilliermondii</name>
    <dbReference type="NCBI Taxonomy" id="294746"/>
    <lineage>
        <taxon>Eukaryota</taxon>
        <taxon>Fungi</taxon>
        <taxon>Dikarya</taxon>
        <taxon>Ascomycota</taxon>
        <taxon>Saccharomycotina</taxon>
        <taxon>Pichiomycetes</taxon>
        <taxon>Debaryomycetaceae</taxon>
        <taxon>Meyerozyma</taxon>
    </lineage>
</organism>
<name>A5DHM2_PICGU</name>
<dbReference type="EMBL" id="CH408157">
    <property type="protein sequence ID" value="EDK38675.2"/>
    <property type="molecule type" value="Genomic_DNA"/>
</dbReference>
<evidence type="ECO:0000256" key="5">
    <source>
        <dbReference type="ARBA" id="ARBA00022786"/>
    </source>
</evidence>
<dbReference type="GO" id="GO:0006508">
    <property type="term" value="P:proteolysis"/>
    <property type="evidence" value="ECO:0007669"/>
    <property type="project" value="UniProtKB-KW"/>
</dbReference>
<evidence type="ECO:0000256" key="3">
    <source>
        <dbReference type="ARBA" id="ARBA00012759"/>
    </source>
</evidence>
<dbReference type="InterPro" id="IPR001394">
    <property type="entry name" value="Peptidase_C19_UCH"/>
</dbReference>
<reference evidence="10 11" key="1">
    <citation type="journal article" date="2009" name="Nature">
        <title>Evolution of pathogenicity and sexual reproduction in eight Candida genomes.</title>
        <authorList>
            <person name="Butler G."/>
            <person name="Rasmussen M.D."/>
            <person name="Lin M.F."/>
            <person name="Santos M.A."/>
            <person name="Sakthikumar S."/>
            <person name="Munro C.A."/>
            <person name="Rheinbay E."/>
            <person name="Grabherr M."/>
            <person name="Forche A."/>
            <person name="Reedy J.L."/>
            <person name="Agrafioti I."/>
            <person name="Arnaud M.B."/>
            <person name="Bates S."/>
            <person name="Brown A.J."/>
            <person name="Brunke S."/>
            <person name="Costanzo M.C."/>
            <person name="Fitzpatrick D.A."/>
            <person name="de Groot P.W."/>
            <person name="Harris D."/>
            <person name="Hoyer L.L."/>
            <person name="Hube B."/>
            <person name="Klis F.M."/>
            <person name="Kodira C."/>
            <person name="Lennard N."/>
            <person name="Logue M.E."/>
            <person name="Martin R."/>
            <person name="Neiman A.M."/>
            <person name="Nikolaou E."/>
            <person name="Quail M.A."/>
            <person name="Quinn J."/>
            <person name="Santos M.C."/>
            <person name="Schmitzberger F.F."/>
            <person name="Sherlock G."/>
            <person name="Shah P."/>
            <person name="Silverstein K.A."/>
            <person name="Skrzypek M.S."/>
            <person name="Soll D."/>
            <person name="Staggs R."/>
            <person name="Stansfield I."/>
            <person name="Stumpf M.P."/>
            <person name="Sudbery P.E."/>
            <person name="Srikantha T."/>
            <person name="Zeng Q."/>
            <person name="Berman J."/>
            <person name="Berriman M."/>
            <person name="Heitman J."/>
            <person name="Gow N.A."/>
            <person name="Lorenz M.C."/>
            <person name="Birren B.W."/>
            <person name="Kellis M."/>
            <person name="Cuomo C.A."/>
        </authorList>
    </citation>
    <scope>NUCLEOTIDE SEQUENCE [LARGE SCALE GENOMIC DNA]</scope>
    <source>
        <strain evidence="11">ATCC 6260 / CBS 566 / DSM 6381 / JCM 1539 / NBRC 10279 / NRRL Y-324</strain>
    </source>
</reference>
<dbReference type="PANTHER" id="PTHR24006:SF722">
    <property type="entry name" value="UBIQUITIN CARBOXYL-TERMINAL HYDROLASE 48"/>
    <property type="match status" value="1"/>
</dbReference>
<dbReference type="GO" id="GO:0005634">
    <property type="term" value="C:nucleus"/>
    <property type="evidence" value="ECO:0007669"/>
    <property type="project" value="UniProtKB-SubCell"/>
</dbReference>
<dbReference type="eggNOG" id="ENOG502QWTH">
    <property type="taxonomic scope" value="Eukaryota"/>
</dbReference>
<evidence type="ECO:0000256" key="4">
    <source>
        <dbReference type="ARBA" id="ARBA00022670"/>
    </source>
</evidence>
<protein>
    <recommendedName>
        <fullName evidence="3">ubiquitinyl hydrolase 1</fullName>
        <ecNumber evidence="3">3.4.19.12</ecNumber>
    </recommendedName>
</protein>
<keyword evidence="5" id="KW-0833">Ubl conjugation pathway</keyword>
<evidence type="ECO:0000313" key="11">
    <source>
        <dbReference type="Proteomes" id="UP000001997"/>
    </source>
</evidence>
<proteinExistence type="inferred from homology"/>
<feature type="compositionally biased region" description="Basic and acidic residues" evidence="8">
    <location>
        <begin position="735"/>
        <end position="763"/>
    </location>
</feature>
<dbReference type="OrthoDB" id="6287070at2759"/>
<evidence type="ECO:0000313" key="10">
    <source>
        <dbReference type="EMBL" id="EDK38675.2"/>
    </source>
</evidence>